<dbReference type="KEGG" id="vg:55606492"/>
<protein>
    <submittedName>
        <fullName evidence="1">Uncharacterized protein</fullName>
    </submittedName>
</protein>
<dbReference type="GeneID" id="55606492"/>
<dbReference type="RefSeq" id="YP_009836253.1">
    <property type="nucleotide sequence ID" value="NC_048687.1"/>
</dbReference>
<keyword evidence="2" id="KW-1185">Reference proteome</keyword>
<name>A0A2I6PIA5_9CAUD</name>
<sequence>MIDTLKKAFSLLPPKMNTQAAAQVVLAICYQESHLRTRRQIGGGPARGLAQFEKGNQASKGGVWGVMNHYIVGPIAKAVCEQLGVKSDVDSVYNELEFNDVLAFALARLLLWTSPAPLPTTQQAAWDVYLKTWNPGKPRPADWPQSWLAARGLVDGQ</sequence>
<dbReference type="Proteomes" id="UP000240618">
    <property type="component" value="Segment"/>
</dbReference>
<evidence type="ECO:0000313" key="2">
    <source>
        <dbReference type="Proteomes" id="UP000240618"/>
    </source>
</evidence>
<proteinExistence type="predicted"/>
<accession>A0A2I6PIA5</accession>
<dbReference type="EMBL" id="MG596800">
    <property type="protein sequence ID" value="AUM59790.1"/>
    <property type="molecule type" value="Genomic_DNA"/>
</dbReference>
<reference evidence="1 2" key="1">
    <citation type="journal article" date="2018" name="Arch. Virol.">
        <title>Genome sequence of the novel virulent bacteriophage PMBT14 with lytic activity against Pseudomonas fluorescens DSM 50090(R).</title>
        <authorList>
            <person name="Koberg S."/>
            <person name="Gieschler S."/>
            <person name="Brinks E."/>
            <person name="Wenning M."/>
            <person name="Neve H."/>
            <person name="Franz C.M."/>
        </authorList>
    </citation>
    <scope>NUCLEOTIDE SEQUENCE [LARGE SCALE GENOMIC DNA]</scope>
</reference>
<evidence type="ECO:0000313" key="1">
    <source>
        <dbReference type="EMBL" id="AUM59790.1"/>
    </source>
</evidence>
<organism evidence="1 2">
    <name type="scientific">Pseudomonas phage PMBT14</name>
    <dbReference type="NCBI Taxonomy" id="2059855"/>
    <lineage>
        <taxon>Viruses</taxon>
        <taxon>Duplodnaviria</taxon>
        <taxon>Heunggongvirae</taxon>
        <taxon>Uroviricota</taxon>
        <taxon>Caudoviricetes</taxon>
        <taxon>Knuthellervirus</taxon>
        <taxon>Knuthellervirus PMBT14</taxon>
    </lineage>
</organism>